<dbReference type="InterPro" id="IPR049438">
    <property type="entry name" value="TreT_GT1"/>
</dbReference>
<keyword evidence="5 9" id="KW-0808">Transferase</keyword>
<accession>C8X099</accession>
<evidence type="ECO:0000256" key="2">
    <source>
        <dbReference type="ARBA" id="ARBA00011738"/>
    </source>
</evidence>
<sequence>MSASTVNNRTQLQAFTPERIYDPAEFAPYIGKDKVEGLKKLAAPLEGAGWANVNSTLIGGGVAEILRSAIPLGLGLGLDARWHVIQGNDAFFQVTKKFHNMLQGMDLDISLDEIFDAYLGTIDQNAQNTFIASDLVVIHDPQPAAMVMNGFIFGNVLWRCHIDTSEPNRTVWRFLLPYINHCAGAIFTTPQFVGPGLQIPLYQITPCINPLTDKNHQFSEEEALDVLRPLLNEHDVDPERPIVAAISRYDIHKNQETVLKAFQTYREQSAPDPAPYLIFLGNTATDDPEGDAMLAHLQEVAGDDPDVRFWVNVPDNDRVVGALNRIAKTFVHVSTREGFGLVVSEAMWQGTPVIGSRTGGIVNQIRHGETGFLVDPMDTATISKHLGTLLDDPDQAQQMGERAREHVREHFLLPELVRRYLILISYYTGRCNEPPHFRLNDLSYSEVICIMRPRHPALSR</sequence>
<dbReference type="InterPro" id="IPR052078">
    <property type="entry name" value="Trehalose_Metab_GTase"/>
</dbReference>
<evidence type="ECO:0000256" key="3">
    <source>
        <dbReference type="ARBA" id="ARBA00022526"/>
    </source>
</evidence>
<dbReference type="RefSeq" id="WP_015750882.1">
    <property type="nucleotide sequence ID" value="NC_013223.1"/>
</dbReference>
<gene>
    <name evidence="9" type="ordered locus">Dret_0427</name>
</gene>
<dbReference type="KEGG" id="drt:Dret_0427"/>
<name>C8X099_DESRD</name>
<organism evidence="9 10">
    <name type="scientific">Desulfohalobium retbaense (strain ATCC 49708 / DSM 5692 / JCM 16813 / HR100)</name>
    <dbReference type="NCBI Taxonomy" id="485915"/>
    <lineage>
        <taxon>Bacteria</taxon>
        <taxon>Pseudomonadati</taxon>
        <taxon>Thermodesulfobacteriota</taxon>
        <taxon>Desulfovibrionia</taxon>
        <taxon>Desulfovibrionales</taxon>
        <taxon>Desulfohalobiaceae</taxon>
        <taxon>Desulfohalobium</taxon>
    </lineage>
</organism>
<reference evidence="10" key="1">
    <citation type="submission" date="2009-09" db="EMBL/GenBank/DDBJ databases">
        <title>The complete chromosome of Desulfohalobium retbaense DSM 5692.</title>
        <authorList>
            <consortium name="US DOE Joint Genome Institute (JGI-PGF)"/>
            <person name="Lucas S."/>
            <person name="Copeland A."/>
            <person name="Lapidus A."/>
            <person name="Glavina del Rio T."/>
            <person name="Dalin E."/>
            <person name="Tice H."/>
            <person name="Bruce D."/>
            <person name="Goodwin L."/>
            <person name="Pitluck S."/>
            <person name="Kyrpides N."/>
            <person name="Mavromatis K."/>
            <person name="Ivanova N."/>
            <person name="Mikhailova N."/>
            <person name="Munk A.C."/>
            <person name="Brettin T."/>
            <person name="Detter J.C."/>
            <person name="Han C."/>
            <person name="Tapia R."/>
            <person name="Larimer F."/>
            <person name="Land M."/>
            <person name="Hauser L."/>
            <person name="Markowitz V."/>
            <person name="Cheng J.-F."/>
            <person name="Hugenholtz P."/>
            <person name="Woyke T."/>
            <person name="Wu D."/>
            <person name="Spring S."/>
            <person name="Klenk H.-P."/>
            <person name="Eisen J.A."/>
        </authorList>
    </citation>
    <scope>NUCLEOTIDE SEQUENCE [LARGE SCALE GENOMIC DNA]</scope>
    <source>
        <strain evidence="10">DSM 5692</strain>
    </source>
</reference>
<evidence type="ECO:0000256" key="4">
    <source>
        <dbReference type="ARBA" id="ARBA00022676"/>
    </source>
</evidence>
<dbReference type="InterPro" id="IPR001296">
    <property type="entry name" value="Glyco_trans_1"/>
</dbReference>
<dbReference type="eggNOG" id="COG0438">
    <property type="taxonomic scope" value="Bacteria"/>
</dbReference>
<dbReference type="Pfam" id="PF21269">
    <property type="entry name" value="TreT_GT1"/>
    <property type="match status" value="1"/>
</dbReference>
<dbReference type="Proteomes" id="UP000001052">
    <property type="component" value="Chromosome"/>
</dbReference>
<comment type="similarity">
    <text evidence="1">Belongs to the glycosyltransferase group 1 family. Glycosyltransferase 4 subfamily.</text>
</comment>
<dbReference type="SUPFAM" id="SSF53756">
    <property type="entry name" value="UDP-Glycosyltransferase/glycogen phosphorylase"/>
    <property type="match status" value="1"/>
</dbReference>
<dbReference type="CAZy" id="GT4">
    <property type="family name" value="Glycosyltransferase Family 4"/>
</dbReference>
<evidence type="ECO:0000313" key="9">
    <source>
        <dbReference type="EMBL" id="ACV67724.1"/>
    </source>
</evidence>
<proteinExistence type="inferred from homology"/>
<feature type="domain" description="Trehalose synthase N-terminal" evidence="8">
    <location>
        <begin position="52"/>
        <end position="193"/>
    </location>
</feature>
<dbReference type="PANTHER" id="PTHR47779">
    <property type="entry name" value="SYNTHASE (CCG-9), PUTATIVE (AFU_ORTHOLOGUE AFUA_3G12100)-RELATED"/>
    <property type="match status" value="1"/>
</dbReference>
<dbReference type="Pfam" id="PF00534">
    <property type="entry name" value="Glycos_transf_1"/>
    <property type="match status" value="1"/>
</dbReference>
<dbReference type="PANTHER" id="PTHR47779:SF1">
    <property type="entry name" value="SYNTHASE (CCG-9), PUTATIVE (AFU_ORTHOLOGUE AFUA_3G12100)-RELATED"/>
    <property type="match status" value="1"/>
</dbReference>
<reference evidence="9 10" key="2">
    <citation type="journal article" date="2010" name="Stand. Genomic Sci.">
        <title>Complete genome sequence of Desulfohalobium retbaense type strain (HR(100)).</title>
        <authorList>
            <person name="Spring S."/>
            <person name="Nolan M."/>
            <person name="Lapidus A."/>
            <person name="Glavina Del Rio T."/>
            <person name="Copeland A."/>
            <person name="Tice H."/>
            <person name="Cheng J.F."/>
            <person name="Lucas S."/>
            <person name="Land M."/>
            <person name="Chen F."/>
            <person name="Bruce D."/>
            <person name="Goodwin L."/>
            <person name="Pitluck S."/>
            <person name="Ivanova N."/>
            <person name="Mavromatis K."/>
            <person name="Mikhailova N."/>
            <person name="Pati A."/>
            <person name="Chen A."/>
            <person name="Palaniappan K."/>
            <person name="Hauser L."/>
            <person name="Chang Y.J."/>
            <person name="Jeffries C.D."/>
            <person name="Munk C."/>
            <person name="Kiss H."/>
            <person name="Chain P."/>
            <person name="Han C."/>
            <person name="Brettin T."/>
            <person name="Detter J.C."/>
            <person name="Schuler E."/>
            <person name="Goker M."/>
            <person name="Rohde M."/>
            <person name="Bristow J."/>
            <person name="Eisen J.A."/>
            <person name="Markowitz V."/>
            <person name="Hugenholtz P."/>
            <person name="Kyrpides N.C."/>
            <person name="Klenk H.P."/>
        </authorList>
    </citation>
    <scope>NUCLEOTIDE SEQUENCE [LARGE SCALE GENOMIC DNA]</scope>
    <source>
        <strain evidence="9 10">DSM 5692</strain>
    </source>
</reference>
<dbReference type="GO" id="GO:0006006">
    <property type="term" value="P:glucose metabolic process"/>
    <property type="evidence" value="ECO:0007669"/>
    <property type="project" value="UniProtKB-KW"/>
</dbReference>
<evidence type="ECO:0000256" key="1">
    <source>
        <dbReference type="ARBA" id="ARBA00009481"/>
    </source>
</evidence>
<keyword evidence="10" id="KW-1185">Reference proteome</keyword>
<dbReference type="AlphaFoldDB" id="C8X099"/>
<evidence type="ECO:0000259" key="8">
    <source>
        <dbReference type="Pfam" id="PF21269"/>
    </source>
</evidence>
<keyword evidence="6" id="KW-0119">Carbohydrate metabolism</keyword>
<evidence type="ECO:0000313" key="10">
    <source>
        <dbReference type="Proteomes" id="UP000001052"/>
    </source>
</evidence>
<dbReference type="EMBL" id="CP001734">
    <property type="protein sequence ID" value="ACV67724.1"/>
    <property type="molecule type" value="Genomic_DNA"/>
</dbReference>
<dbReference type="HOGENOM" id="CLU_045353_0_0_7"/>
<dbReference type="Gene3D" id="3.40.50.2000">
    <property type="entry name" value="Glycogen Phosphorylase B"/>
    <property type="match status" value="2"/>
</dbReference>
<evidence type="ECO:0000256" key="5">
    <source>
        <dbReference type="ARBA" id="ARBA00022679"/>
    </source>
</evidence>
<feature type="domain" description="Glycosyl transferase family 1" evidence="7">
    <location>
        <begin position="233"/>
        <end position="405"/>
    </location>
</feature>
<dbReference type="GO" id="GO:0016757">
    <property type="term" value="F:glycosyltransferase activity"/>
    <property type="evidence" value="ECO:0007669"/>
    <property type="project" value="UniProtKB-KW"/>
</dbReference>
<evidence type="ECO:0000259" key="7">
    <source>
        <dbReference type="Pfam" id="PF00534"/>
    </source>
</evidence>
<keyword evidence="4" id="KW-0328">Glycosyltransferase</keyword>
<evidence type="ECO:0000256" key="6">
    <source>
        <dbReference type="ARBA" id="ARBA00023277"/>
    </source>
</evidence>
<comment type="subunit">
    <text evidence="2">Homodimer.</text>
</comment>
<dbReference type="STRING" id="485915.Dret_0427"/>
<protein>
    <submittedName>
        <fullName evidence="9">Glycosyl transferase group 1</fullName>
    </submittedName>
</protein>
<keyword evidence="3" id="KW-0313">Glucose metabolism</keyword>